<dbReference type="STRING" id="60175.A0A1V6YVV1"/>
<protein>
    <recommendedName>
        <fullName evidence="1">DUF6546 domain-containing protein</fullName>
    </recommendedName>
</protein>
<keyword evidence="4" id="KW-1185">Reference proteome</keyword>
<dbReference type="EMBL" id="MOOB01000009">
    <property type="protein sequence ID" value="OQE91533.1"/>
    <property type="molecule type" value="Genomic_DNA"/>
</dbReference>
<evidence type="ECO:0000259" key="1">
    <source>
        <dbReference type="Pfam" id="PF20183"/>
    </source>
</evidence>
<organism evidence="3 4">
    <name type="scientific">Penicillium nalgiovense</name>
    <dbReference type="NCBI Taxonomy" id="60175"/>
    <lineage>
        <taxon>Eukaryota</taxon>
        <taxon>Fungi</taxon>
        <taxon>Dikarya</taxon>
        <taxon>Ascomycota</taxon>
        <taxon>Pezizomycotina</taxon>
        <taxon>Eurotiomycetes</taxon>
        <taxon>Eurotiomycetidae</taxon>
        <taxon>Eurotiales</taxon>
        <taxon>Aspergillaceae</taxon>
        <taxon>Penicillium</taxon>
    </lineage>
</organism>
<name>A0A1V6YVV1_PENNA</name>
<evidence type="ECO:0000313" key="3">
    <source>
        <dbReference type="EMBL" id="OQE91533.1"/>
    </source>
</evidence>
<comment type="caution">
    <text evidence="3">The sequence shown here is derived from an EMBL/GenBank/DDBJ whole genome shotgun (WGS) entry which is preliminary data.</text>
</comment>
<dbReference type="OMA" id="ETLAIWK"/>
<dbReference type="Proteomes" id="UP000191691">
    <property type="component" value="Unassembled WGS sequence"/>
</dbReference>
<evidence type="ECO:0000313" key="4">
    <source>
        <dbReference type="Proteomes" id="UP000191691"/>
    </source>
</evidence>
<proteinExistence type="predicted"/>
<dbReference type="EMBL" id="CAJVNV010000077">
    <property type="protein sequence ID" value="CAG8022196.1"/>
    <property type="molecule type" value="Genomic_DNA"/>
</dbReference>
<dbReference type="AlphaFoldDB" id="A0A1V6YVV1"/>
<feature type="domain" description="DUF6546" evidence="1">
    <location>
        <begin position="376"/>
        <end position="466"/>
    </location>
</feature>
<reference evidence="3" key="1">
    <citation type="submission" date="2016-10" db="EMBL/GenBank/DDBJ databases">
        <title>Uncovering the secondary metabolism of Penicillium species provides insights into the evolution of 6-MSA pathways.</title>
        <authorList>
            <person name="Nielsen J.C."/>
            <person name="Nielsen J."/>
        </authorList>
    </citation>
    <scope>NUCLEOTIDE SEQUENCE [LARGE SCALE GENOMIC DNA]</scope>
    <source>
        <strain evidence="3">IBT 13039</strain>
    </source>
</reference>
<dbReference type="Pfam" id="PF20183">
    <property type="entry name" value="DUF6546"/>
    <property type="match status" value="1"/>
</dbReference>
<gene>
    <name evidence="3" type="ORF">PENNAL_c0009G00242</name>
    <name evidence="2" type="ORF">PNAL_LOCUS2480</name>
</gene>
<sequence>MAFSLLPAELKLMIFKYLNTEAEKEENFKLTPYATVNREWQAIFEEEIFEDIQITTRKRLAGFNNRLWVRTRRLIRSIALTVELESYYDHGDARCRYENEDEQRRNNEIFTASIQSLFNTLAKWPRRGGEVFSVSRSGGCVRESLTIFWIRDLRSWLQFDEKLVGVGCASVPLITCLVVTGGQIRRDDLRKIEPVSCSLIMTKLPRLDHLTLYLDDRCTWDPELRYRHRKDFADSIPLWPRSLTYLILDFPFNEPSDEFYPPATSTVEGDPDPLSSRLHELSQRLYGLHADRGVFGKEIFWPLVTQDNAELPSWPKLNRMTLSYVPITPGGTHMFEKKEPEQILTLGQHSTIDLTIYEEMDDTDIDWVPPEQRRARWFRRKPNHEMFNQYFLTAGKAALQMPKLTNMKIEVVECVNMLGFWYEVKDGVAKVTWLCDWDFQAFEISSEVLQVWGKVAYEHTGRDLELEFDRY</sequence>
<reference evidence="4" key="2">
    <citation type="journal article" date="2017" name="Nat. Microbiol.">
        <title>Global analysis of biosynthetic gene clusters reveals vast potential of secondary metabolite production in Penicillium species.</title>
        <authorList>
            <person name="Nielsen J.C."/>
            <person name="Grijseels S."/>
            <person name="Prigent S."/>
            <person name="Ji B."/>
            <person name="Dainat J."/>
            <person name="Nielsen K.F."/>
            <person name="Frisvad J.C."/>
            <person name="Workman M."/>
            <person name="Nielsen J."/>
        </authorList>
    </citation>
    <scope>NUCLEOTIDE SEQUENCE [LARGE SCALE GENOMIC DNA]</scope>
    <source>
        <strain evidence="4">IBT 13039</strain>
    </source>
</reference>
<dbReference type="Proteomes" id="UP001153461">
    <property type="component" value="Unassembled WGS sequence"/>
</dbReference>
<reference evidence="2" key="3">
    <citation type="submission" date="2021-07" db="EMBL/GenBank/DDBJ databases">
        <authorList>
            <person name="Branca A.L. A."/>
        </authorList>
    </citation>
    <scope>NUCLEOTIDE SEQUENCE</scope>
</reference>
<dbReference type="InterPro" id="IPR046676">
    <property type="entry name" value="DUF6546"/>
</dbReference>
<evidence type="ECO:0000313" key="2">
    <source>
        <dbReference type="EMBL" id="CAG8022196.1"/>
    </source>
</evidence>
<dbReference type="OrthoDB" id="4802432at2759"/>
<accession>A0A1V6YVV1</accession>